<evidence type="ECO:0000313" key="2">
    <source>
        <dbReference type="EMBL" id="GAA3398116.1"/>
    </source>
</evidence>
<name>A0ABP6TB71_9ACTN</name>
<dbReference type="InterPro" id="IPR054567">
    <property type="entry name" value="NNH7"/>
</dbReference>
<evidence type="ECO:0000313" key="3">
    <source>
        <dbReference type="Proteomes" id="UP001501676"/>
    </source>
</evidence>
<proteinExistence type="predicted"/>
<dbReference type="PANTHER" id="PTHR46844">
    <property type="entry name" value="SLR5058 PROTEIN"/>
    <property type="match status" value="1"/>
</dbReference>
<dbReference type="SUPFAM" id="SSF52540">
    <property type="entry name" value="P-loop containing nucleoside triphosphate hydrolases"/>
    <property type="match status" value="1"/>
</dbReference>
<gene>
    <name evidence="2" type="ORF">GCM10020369_80560</name>
</gene>
<feature type="domain" description="NACHT N-terminal Helical" evidence="1">
    <location>
        <begin position="3"/>
        <end position="223"/>
    </location>
</feature>
<protein>
    <recommendedName>
        <fullName evidence="1">NACHT N-terminal Helical domain-containing protein</fullName>
    </recommendedName>
</protein>
<sequence>MGLSYTDAVRLLGGPDDRVVSALDRLTGGVLLAATAGGSALALSLFDAKSELARLGGELVAGLRDRMSGLGRLGRTERLAAAHSVLVLSAFFEAVAAADLPMRVQLTGAEQVGLVADEITPVSRLRRLEHVLLWTSAPMPAPQFPYEETLEAIRGFYAHLGEELTAFLTGLAEWDALDETKQGQLAETLRTRVPQRAVVGYEELFRRMAGEFPEVAFWANLTDHRATRDQLRSGLADLERILRELLPDPGALDERRSALNRAYRAVVARPVLTASDLPVGLRFPSLGAAYVNPAYRVATAGAGEPMSEESWWAERPVHDDLEGFLLGHLTAPQAGEAPLIVLGQPGSGKSVLTQMLAARLPSDQFLVVRVPLREVPVDVDLQTQIEAAVRTATGETVTWPVLARSAPETLRVVLLDGFDELLQATEVAHTDYLNRVEAFQRREAEQGRPVAVLVTSRTAVADRVRPVPGMLVLRLEPFTEPQIAQWLTAWNEANADSLANRQLSPLTTTTLLAYGELASQPLLLLLLALYDANSNALQRENADLNQAELYERLLGRFVEREVAKAAPGLPERDLVREMERELRQLSVAAFAMFNRDRQWATETELDADLAALLGPRTQADKTDLRAKLSAAQIVLGRFFFMHEARATRHEEQLHTYEFLHATFGEYLVARMVVRELEELVAAAEFAAARDRPAPADDTFLHAVLSQTPLTMRNTVMVFLADRLESVLQGREPILRTVLLSLFREAMEPRRDNRYESYAPGRAGVPARHAAYAANLLFLLVLVGGEVTSTELFPASTDPVVDWRAFALLLRSQLPVEGWGAFVYAIAAERRWADGRRELAFRINRDESPPLGPVDLYWTAGYQPGHPYRVTGEGDWSGWTTQSSRELRRQAHLICDPDDDVFNQASEPLEAEFPQTLTTVYDFGGQNRPSTAANALIELWLVASRECDMEDLASAHQTCLNWVVDGFAPGDGETLRRFREIYLRQLAGDWHRLPAHWVVRTTERIRNAAIGSTEHHNDQAELLTMALSLLPRDLPDSQSERW</sequence>
<dbReference type="PANTHER" id="PTHR46844:SF1">
    <property type="entry name" value="SLR5058 PROTEIN"/>
    <property type="match status" value="1"/>
</dbReference>
<dbReference type="Pfam" id="PF22738">
    <property type="entry name" value="NNH7"/>
    <property type="match status" value="1"/>
</dbReference>
<dbReference type="Gene3D" id="3.40.50.300">
    <property type="entry name" value="P-loop containing nucleotide triphosphate hydrolases"/>
    <property type="match status" value="1"/>
</dbReference>
<organism evidence="2 3">
    <name type="scientific">Cryptosporangium minutisporangium</name>
    <dbReference type="NCBI Taxonomy" id="113569"/>
    <lineage>
        <taxon>Bacteria</taxon>
        <taxon>Bacillati</taxon>
        <taxon>Actinomycetota</taxon>
        <taxon>Actinomycetes</taxon>
        <taxon>Cryptosporangiales</taxon>
        <taxon>Cryptosporangiaceae</taxon>
        <taxon>Cryptosporangium</taxon>
    </lineage>
</organism>
<keyword evidence="3" id="KW-1185">Reference proteome</keyword>
<reference evidence="3" key="1">
    <citation type="journal article" date="2019" name="Int. J. Syst. Evol. Microbiol.">
        <title>The Global Catalogue of Microorganisms (GCM) 10K type strain sequencing project: providing services to taxonomists for standard genome sequencing and annotation.</title>
        <authorList>
            <consortium name="The Broad Institute Genomics Platform"/>
            <consortium name="The Broad Institute Genome Sequencing Center for Infectious Disease"/>
            <person name="Wu L."/>
            <person name="Ma J."/>
        </authorList>
    </citation>
    <scope>NUCLEOTIDE SEQUENCE [LARGE SCALE GENOMIC DNA]</scope>
    <source>
        <strain evidence="3">JCM 9458</strain>
    </source>
</reference>
<dbReference type="EMBL" id="BAAAYN010000078">
    <property type="protein sequence ID" value="GAA3398116.1"/>
    <property type="molecule type" value="Genomic_DNA"/>
</dbReference>
<accession>A0ABP6TB71</accession>
<dbReference type="Proteomes" id="UP001501676">
    <property type="component" value="Unassembled WGS sequence"/>
</dbReference>
<dbReference type="RefSeq" id="WP_345733609.1">
    <property type="nucleotide sequence ID" value="NZ_BAAAYN010000078.1"/>
</dbReference>
<evidence type="ECO:0000259" key="1">
    <source>
        <dbReference type="Pfam" id="PF22738"/>
    </source>
</evidence>
<dbReference type="InterPro" id="IPR027417">
    <property type="entry name" value="P-loop_NTPase"/>
</dbReference>
<comment type="caution">
    <text evidence="2">The sequence shown here is derived from an EMBL/GenBank/DDBJ whole genome shotgun (WGS) entry which is preliminary data.</text>
</comment>